<accession>A0AA41ZHR6</accession>
<dbReference type="InterPro" id="IPR023210">
    <property type="entry name" value="NADP_OxRdtase_dom"/>
</dbReference>
<evidence type="ECO:0000313" key="2">
    <source>
        <dbReference type="EMBL" id="MCX2524926.1"/>
    </source>
</evidence>
<comment type="caution">
    <text evidence="2">The sequence shown here is derived from an EMBL/GenBank/DDBJ whole genome shotgun (WGS) entry which is preliminary data.</text>
</comment>
<evidence type="ECO:0000259" key="1">
    <source>
        <dbReference type="Pfam" id="PF00248"/>
    </source>
</evidence>
<dbReference type="GO" id="GO:0005829">
    <property type="term" value="C:cytosol"/>
    <property type="evidence" value="ECO:0007669"/>
    <property type="project" value="TreeGrafter"/>
</dbReference>
<dbReference type="Gene3D" id="3.20.20.100">
    <property type="entry name" value="NADP-dependent oxidoreductase domain"/>
    <property type="match status" value="1"/>
</dbReference>
<gene>
    <name evidence="2" type="ORF">OQ287_11800</name>
</gene>
<dbReference type="InterPro" id="IPR036812">
    <property type="entry name" value="NAD(P)_OxRdtase_dom_sf"/>
</dbReference>
<reference evidence="2" key="1">
    <citation type="submission" date="2022-11" db="EMBL/GenBank/DDBJ databases">
        <title>Larsenimonas rhizosphaerae sp. nov., isolated from a tidal mudflat.</title>
        <authorList>
            <person name="Lee S.D."/>
            <person name="Kim I.S."/>
        </authorList>
    </citation>
    <scope>NUCLEOTIDE SEQUENCE</scope>
    <source>
        <strain evidence="2">GH2-1</strain>
    </source>
</reference>
<dbReference type="AlphaFoldDB" id="A0AA41ZHR6"/>
<dbReference type="PANTHER" id="PTHR43364:SF1">
    <property type="entry name" value="OXIDOREDUCTASE YDHF"/>
    <property type="match status" value="1"/>
</dbReference>
<dbReference type="PANTHER" id="PTHR43364">
    <property type="entry name" value="NADH-SPECIFIC METHYLGLYOXAL REDUCTASE-RELATED"/>
    <property type="match status" value="1"/>
</dbReference>
<dbReference type="Pfam" id="PF00248">
    <property type="entry name" value="Aldo_ket_red"/>
    <property type="match status" value="1"/>
</dbReference>
<dbReference type="RefSeq" id="WP_250939001.1">
    <property type="nucleotide sequence ID" value="NZ_JAMLJK010000003.1"/>
</dbReference>
<organism evidence="2 3">
    <name type="scientific">Larsenimonas rhizosphaerae</name>
    <dbReference type="NCBI Taxonomy" id="2944682"/>
    <lineage>
        <taxon>Bacteria</taxon>
        <taxon>Pseudomonadati</taxon>
        <taxon>Pseudomonadota</taxon>
        <taxon>Gammaproteobacteria</taxon>
        <taxon>Oceanospirillales</taxon>
        <taxon>Halomonadaceae</taxon>
        <taxon>Larsenimonas</taxon>
    </lineage>
</organism>
<keyword evidence="3" id="KW-1185">Reference proteome</keyword>
<evidence type="ECO:0000313" key="3">
    <source>
        <dbReference type="Proteomes" id="UP001165678"/>
    </source>
</evidence>
<proteinExistence type="predicted"/>
<dbReference type="Proteomes" id="UP001165678">
    <property type="component" value="Unassembled WGS sequence"/>
</dbReference>
<dbReference type="EMBL" id="JAPIVE010000003">
    <property type="protein sequence ID" value="MCX2524926.1"/>
    <property type="molecule type" value="Genomic_DNA"/>
</dbReference>
<dbReference type="SUPFAM" id="SSF51430">
    <property type="entry name" value="NAD(P)-linked oxidoreductase"/>
    <property type="match status" value="1"/>
</dbReference>
<protein>
    <submittedName>
        <fullName evidence="2">Aldo/keto reductase</fullName>
    </submittedName>
</protein>
<sequence>MSAMPPFVISLRQLEHYDSLLNTHALADWIEARLDEGLDWFCLSDIYGDGEHERRFGEALASRPALASRVHVMAKIGIVPAHMDPSGRHIKHYNTTPDYLTSAVEERLSRLNLEQIELLHLHRPDPLMSYTEVGRTLDSIIDQGKVARLGVSHFLPSQWRRLQAAMTHSLTSAEIELSIPRSAPLFDGLWDSLCLDGLAPMACSPLCGGRLFESLLGKVISESAQELNVQPANIPMAWLNTLPHAPTPVVGSLKATNLQTLLEHSTLTLERTRWFALLEAARAYRVF</sequence>
<feature type="domain" description="NADP-dependent oxidoreductase" evidence="1">
    <location>
        <begin position="27"/>
        <end position="270"/>
    </location>
</feature>
<name>A0AA41ZHR6_9GAMM</name>
<dbReference type="InterPro" id="IPR050523">
    <property type="entry name" value="AKR_Detox_Biosynth"/>
</dbReference>